<dbReference type="HOGENOM" id="CLU_112127_0_0_1"/>
<gene>
    <name evidence="1" type="ORF">PILCRDRAFT_1458</name>
</gene>
<reference evidence="1 2" key="1">
    <citation type="submission" date="2014-04" db="EMBL/GenBank/DDBJ databases">
        <authorList>
            <consortium name="DOE Joint Genome Institute"/>
            <person name="Kuo A."/>
            <person name="Tarkka M."/>
            <person name="Buscot F."/>
            <person name="Kohler A."/>
            <person name="Nagy L.G."/>
            <person name="Floudas D."/>
            <person name="Copeland A."/>
            <person name="Barry K.W."/>
            <person name="Cichocki N."/>
            <person name="Veneault-Fourrey C."/>
            <person name="LaButti K."/>
            <person name="Lindquist E.A."/>
            <person name="Lipzen A."/>
            <person name="Lundell T."/>
            <person name="Morin E."/>
            <person name="Murat C."/>
            <person name="Sun H."/>
            <person name="Tunlid A."/>
            <person name="Henrissat B."/>
            <person name="Grigoriev I.V."/>
            <person name="Hibbett D.S."/>
            <person name="Martin F."/>
            <person name="Nordberg H.P."/>
            <person name="Cantor M.N."/>
            <person name="Hua S.X."/>
        </authorList>
    </citation>
    <scope>NUCLEOTIDE SEQUENCE [LARGE SCALE GENOMIC DNA]</scope>
    <source>
        <strain evidence="1 2">F 1598</strain>
    </source>
</reference>
<evidence type="ECO:0000313" key="2">
    <source>
        <dbReference type="Proteomes" id="UP000054166"/>
    </source>
</evidence>
<proteinExistence type="predicted"/>
<dbReference type="EMBL" id="KN832973">
    <property type="protein sequence ID" value="KIM90087.1"/>
    <property type="molecule type" value="Genomic_DNA"/>
</dbReference>
<dbReference type="AlphaFoldDB" id="A0A0C3CK87"/>
<organism evidence="1 2">
    <name type="scientific">Piloderma croceum (strain F 1598)</name>
    <dbReference type="NCBI Taxonomy" id="765440"/>
    <lineage>
        <taxon>Eukaryota</taxon>
        <taxon>Fungi</taxon>
        <taxon>Dikarya</taxon>
        <taxon>Basidiomycota</taxon>
        <taxon>Agaricomycotina</taxon>
        <taxon>Agaricomycetes</taxon>
        <taxon>Agaricomycetidae</taxon>
        <taxon>Atheliales</taxon>
        <taxon>Atheliaceae</taxon>
        <taxon>Piloderma</taxon>
    </lineage>
</organism>
<dbReference type="InParanoid" id="A0A0C3CK87"/>
<sequence>MSSNPADLSLDSFSNDIRSSVDYKIFKHHIIRPSIINSRIRARLGPPRVSISFAPDRSSSENYSQFFEDTEFTQTVPSKSYPSLPDSDDFSCKPPIHLWGYFSPKCADYFIWEYGAFKEGATVILGDDMRLAQITEAVGVGRNFVKFGVEMLESSSKDEVPVRRVIISCLPDGFRFTRSQRFKHYFFHWFLTSMKDIVDVERVWDESEVMVKDDLNADYGKLLGKMFGFMMWD</sequence>
<protein>
    <submittedName>
        <fullName evidence="1">Uncharacterized protein</fullName>
    </submittedName>
</protein>
<evidence type="ECO:0000313" key="1">
    <source>
        <dbReference type="EMBL" id="KIM90087.1"/>
    </source>
</evidence>
<keyword evidence="2" id="KW-1185">Reference proteome</keyword>
<reference evidence="2" key="2">
    <citation type="submission" date="2015-01" db="EMBL/GenBank/DDBJ databases">
        <title>Evolutionary Origins and Diversification of the Mycorrhizal Mutualists.</title>
        <authorList>
            <consortium name="DOE Joint Genome Institute"/>
            <consortium name="Mycorrhizal Genomics Consortium"/>
            <person name="Kohler A."/>
            <person name="Kuo A."/>
            <person name="Nagy L.G."/>
            <person name="Floudas D."/>
            <person name="Copeland A."/>
            <person name="Barry K.W."/>
            <person name="Cichocki N."/>
            <person name="Veneault-Fourrey C."/>
            <person name="LaButti K."/>
            <person name="Lindquist E.A."/>
            <person name="Lipzen A."/>
            <person name="Lundell T."/>
            <person name="Morin E."/>
            <person name="Murat C."/>
            <person name="Riley R."/>
            <person name="Ohm R."/>
            <person name="Sun H."/>
            <person name="Tunlid A."/>
            <person name="Henrissat B."/>
            <person name="Grigoriev I.V."/>
            <person name="Hibbett D.S."/>
            <person name="Martin F."/>
        </authorList>
    </citation>
    <scope>NUCLEOTIDE SEQUENCE [LARGE SCALE GENOMIC DNA]</scope>
    <source>
        <strain evidence="2">F 1598</strain>
    </source>
</reference>
<dbReference type="Proteomes" id="UP000054166">
    <property type="component" value="Unassembled WGS sequence"/>
</dbReference>
<name>A0A0C3CK87_PILCF</name>
<accession>A0A0C3CK87</accession>